<name>A0ABU9EBZ0_9BACT</name>
<evidence type="ECO:0000313" key="2">
    <source>
        <dbReference type="EMBL" id="MEK9502247.1"/>
    </source>
</evidence>
<keyword evidence="1" id="KW-0732">Signal</keyword>
<dbReference type="Proteomes" id="UP001484239">
    <property type="component" value="Unassembled WGS sequence"/>
</dbReference>
<reference evidence="2 3" key="1">
    <citation type="submission" date="2024-02" db="EMBL/GenBank/DDBJ databases">
        <title>A novel Gemmatimonadota bacterium.</title>
        <authorList>
            <person name="Du Z.-J."/>
            <person name="Ye Y.-Q."/>
        </authorList>
    </citation>
    <scope>NUCLEOTIDE SEQUENCE [LARGE SCALE GENOMIC DNA]</scope>
    <source>
        <strain evidence="2 3">DH-20</strain>
    </source>
</reference>
<comment type="caution">
    <text evidence="2">The sequence shown here is derived from an EMBL/GenBank/DDBJ whole genome shotgun (WGS) entry which is preliminary data.</text>
</comment>
<keyword evidence="3" id="KW-1185">Reference proteome</keyword>
<gene>
    <name evidence="2" type="ORF">WI372_14735</name>
</gene>
<dbReference type="RefSeq" id="WP_405274492.1">
    <property type="nucleotide sequence ID" value="NZ_CP144380.1"/>
</dbReference>
<feature type="signal peptide" evidence="1">
    <location>
        <begin position="1"/>
        <end position="22"/>
    </location>
</feature>
<evidence type="ECO:0008006" key="4">
    <source>
        <dbReference type="Google" id="ProtNLM"/>
    </source>
</evidence>
<feature type="chain" id="PRO_5046276875" description="DUF3108 domain-containing protein" evidence="1">
    <location>
        <begin position="23"/>
        <end position="232"/>
    </location>
</feature>
<proteinExistence type="predicted"/>
<evidence type="ECO:0000256" key="1">
    <source>
        <dbReference type="SAM" id="SignalP"/>
    </source>
</evidence>
<organism evidence="2 3">
    <name type="scientific">Gaopeijia maritima</name>
    <dbReference type="NCBI Taxonomy" id="3119007"/>
    <lineage>
        <taxon>Bacteria</taxon>
        <taxon>Pseudomonadati</taxon>
        <taxon>Gemmatimonadota</taxon>
        <taxon>Longimicrobiia</taxon>
        <taxon>Gaopeijiales</taxon>
        <taxon>Gaopeijiaceae</taxon>
        <taxon>Gaopeijia</taxon>
    </lineage>
</organism>
<sequence length="232" mass="25562">MSHPPFSPLRGIVALLALVATAAPLVGQNVTLDEGRFALFRGGREVGTETFTIHRVGMGNDARLLASGTISYDGVEMRPALETRPDFVLTRYQNEMTGSRSAELSVVLDGNRYVSRMSAPEGDLQREYRAAPRTSVLENYIAHHYYFLARFADEASTPLVVLVPAEGEQARLEVVSSEPEPFQLGGEQLQSRHLRLQGGGVIRDLWVDDQGRVLRVELPGLDFRAERLPSGS</sequence>
<evidence type="ECO:0000313" key="3">
    <source>
        <dbReference type="Proteomes" id="UP001484239"/>
    </source>
</evidence>
<protein>
    <recommendedName>
        <fullName evidence="4">DUF3108 domain-containing protein</fullName>
    </recommendedName>
</protein>
<accession>A0ABU9EBZ0</accession>
<dbReference type="EMBL" id="JBBHLI010000010">
    <property type="protein sequence ID" value="MEK9502247.1"/>
    <property type="molecule type" value="Genomic_DNA"/>
</dbReference>